<evidence type="ECO:0000313" key="6">
    <source>
        <dbReference type="EMBL" id="APT56733.1"/>
    </source>
</evidence>
<dbReference type="RefSeq" id="WP_075797663.1">
    <property type="nucleotide sequence ID" value="NZ_CP015583.1"/>
</dbReference>
<dbReference type="SMART" id="SM00345">
    <property type="entry name" value="HTH_GNTR"/>
    <property type="match status" value="1"/>
</dbReference>
<evidence type="ECO:0000256" key="1">
    <source>
        <dbReference type="ARBA" id="ARBA00023015"/>
    </source>
</evidence>
<dbReference type="AlphaFoldDB" id="A0A1L7ADA2"/>
<dbReference type="PANTHER" id="PTHR43537">
    <property type="entry name" value="TRANSCRIPTIONAL REGULATOR, GNTR FAMILY"/>
    <property type="match status" value="1"/>
</dbReference>
<dbReference type="Pfam" id="PF00392">
    <property type="entry name" value="GntR"/>
    <property type="match status" value="1"/>
</dbReference>
<dbReference type="Gene3D" id="1.10.10.10">
    <property type="entry name" value="Winged helix-like DNA-binding domain superfamily/Winged helix DNA-binding domain"/>
    <property type="match status" value="1"/>
</dbReference>
<name>A0A1L7ADA2_9PROT</name>
<accession>A0A1L7ADA2</accession>
<dbReference type="InterPro" id="IPR000524">
    <property type="entry name" value="Tscrpt_reg_HTH_GntR"/>
</dbReference>
<protein>
    <submittedName>
        <fullName evidence="6">GntR family transcriptional regulator</fullName>
    </submittedName>
</protein>
<proteinExistence type="predicted"/>
<dbReference type="STRING" id="257708.RGI145_06055"/>
<evidence type="ECO:0000259" key="5">
    <source>
        <dbReference type="PROSITE" id="PS50949"/>
    </source>
</evidence>
<organism evidence="6 7">
    <name type="scientific">Roseomonas gilardii</name>
    <dbReference type="NCBI Taxonomy" id="257708"/>
    <lineage>
        <taxon>Bacteria</taxon>
        <taxon>Pseudomonadati</taxon>
        <taxon>Pseudomonadota</taxon>
        <taxon>Alphaproteobacteria</taxon>
        <taxon>Acetobacterales</taxon>
        <taxon>Roseomonadaceae</taxon>
        <taxon>Roseomonas</taxon>
    </lineage>
</organism>
<evidence type="ECO:0000313" key="7">
    <source>
        <dbReference type="Proteomes" id="UP000185494"/>
    </source>
</evidence>
<evidence type="ECO:0000256" key="3">
    <source>
        <dbReference type="ARBA" id="ARBA00023163"/>
    </source>
</evidence>
<dbReference type="PRINTS" id="PR00033">
    <property type="entry name" value="HTHASNC"/>
</dbReference>
<feature type="region of interest" description="Disordered" evidence="4">
    <location>
        <begin position="215"/>
        <end position="259"/>
    </location>
</feature>
<keyword evidence="3" id="KW-0804">Transcription</keyword>
<dbReference type="InterPro" id="IPR008920">
    <property type="entry name" value="TF_FadR/GntR_C"/>
</dbReference>
<dbReference type="SMART" id="SM00895">
    <property type="entry name" value="FCD"/>
    <property type="match status" value="1"/>
</dbReference>
<dbReference type="PANTHER" id="PTHR43537:SF5">
    <property type="entry name" value="UXU OPERON TRANSCRIPTIONAL REGULATOR"/>
    <property type="match status" value="1"/>
</dbReference>
<sequence>MNGLQPLSQSETASLSERVYHRLRDAIAMGRLAPRTRVSERGLAARLGVSPAPVRESLRRLEMEGLVVTLPRRGTLVADFGPSQLEEMGRIRVALEAVAAGLAARNATPEDIARLAGQLDAMRAATGAGDAGRLAEANTRFHEMIRDMAGNAMLETTLRSLRGYDQVGRQRSLATPGEFTRALAEHTELLDALRLGDQDRAELLMRAHGLRSLRQASLHPAQQRADASMEEDGMADSLAIADPDGSGRNSSNQKRRTTT</sequence>
<dbReference type="PROSITE" id="PS50949">
    <property type="entry name" value="HTH_GNTR"/>
    <property type="match status" value="1"/>
</dbReference>
<dbReference type="SUPFAM" id="SSF46785">
    <property type="entry name" value="Winged helix' DNA-binding domain"/>
    <property type="match status" value="1"/>
</dbReference>
<keyword evidence="1" id="KW-0805">Transcription regulation</keyword>
<feature type="domain" description="HTH gntR-type" evidence="5">
    <location>
        <begin position="13"/>
        <end position="80"/>
    </location>
</feature>
<evidence type="ECO:0000256" key="4">
    <source>
        <dbReference type="SAM" id="MobiDB-lite"/>
    </source>
</evidence>
<dbReference type="Pfam" id="PF07729">
    <property type="entry name" value="FCD"/>
    <property type="match status" value="1"/>
</dbReference>
<gene>
    <name evidence="6" type="ORF">RGI145_06055</name>
</gene>
<evidence type="ECO:0000256" key="2">
    <source>
        <dbReference type="ARBA" id="ARBA00023125"/>
    </source>
</evidence>
<reference evidence="6 7" key="1">
    <citation type="submission" date="2016-05" db="EMBL/GenBank/DDBJ databases">
        <title>Complete Genome and Methylome Analysis of Psychrotrophic Bacterial Isolates from Antarctic Lake Untersee.</title>
        <authorList>
            <person name="Fomenkov A."/>
            <person name="Akimov V.N."/>
            <person name="Vasilyeva L.V."/>
            <person name="Andersen D."/>
            <person name="Vincze T."/>
            <person name="Roberts R.J."/>
        </authorList>
    </citation>
    <scope>NUCLEOTIDE SEQUENCE [LARGE SCALE GENOMIC DNA]</scope>
    <source>
        <strain evidence="6 7">U14-5</strain>
    </source>
</reference>
<dbReference type="GO" id="GO:0043565">
    <property type="term" value="F:sequence-specific DNA binding"/>
    <property type="evidence" value="ECO:0007669"/>
    <property type="project" value="InterPro"/>
</dbReference>
<dbReference type="InterPro" id="IPR000485">
    <property type="entry name" value="AsnC-type_HTH_dom"/>
</dbReference>
<dbReference type="eggNOG" id="COG1802">
    <property type="taxonomic scope" value="Bacteria"/>
</dbReference>
<dbReference type="Proteomes" id="UP000185494">
    <property type="component" value="Chromosome 1"/>
</dbReference>
<dbReference type="KEGG" id="rgi:RGI145_06055"/>
<dbReference type="CDD" id="cd07377">
    <property type="entry name" value="WHTH_GntR"/>
    <property type="match status" value="1"/>
</dbReference>
<dbReference type="InterPro" id="IPR011711">
    <property type="entry name" value="GntR_C"/>
</dbReference>
<dbReference type="EMBL" id="CP015583">
    <property type="protein sequence ID" value="APT56733.1"/>
    <property type="molecule type" value="Genomic_DNA"/>
</dbReference>
<dbReference type="InterPro" id="IPR036390">
    <property type="entry name" value="WH_DNA-bd_sf"/>
</dbReference>
<dbReference type="GO" id="GO:0003700">
    <property type="term" value="F:DNA-binding transcription factor activity"/>
    <property type="evidence" value="ECO:0007669"/>
    <property type="project" value="InterPro"/>
</dbReference>
<keyword evidence="2" id="KW-0238">DNA-binding</keyword>
<dbReference type="InterPro" id="IPR036388">
    <property type="entry name" value="WH-like_DNA-bd_sf"/>
</dbReference>
<dbReference type="SUPFAM" id="SSF48008">
    <property type="entry name" value="GntR ligand-binding domain-like"/>
    <property type="match status" value="1"/>
</dbReference>
<dbReference type="Gene3D" id="1.20.120.530">
    <property type="entry name" value="GntR ligand-binding domain-like"/>
    <property type="match status" value="1"/>
</dbReference>